<dbReference type="VEuPathDB" id="FungiDB:PTTG_30295"/>
<reference evidence="2" key="2">
    <citation type="submission" date="2016-05" db="EMBL/GenBank/DDBJ databases">
        <title>Comparative analysis highlights variable genome content of wheat rusts and divergence of the mating loci.</title>
        <authorList>
            <person name="Cuomo C.A."/>
            <person name="Bakkeren G."/>
            <person name="Szabo L."/>
            <person name="Khalil H."/>
            <person name="Joly D."/>
            <person name="Goldberg J."/>
            <person name="Young S."/>
            <person name="Zeng Q."/>
            <person name="Fellers J."/>
        </authorList>
    </citation>
    <scope>NUCLEOTIDE SEQUENCE [LARGE SCALE GENOMIC DNA]</scope>
    <source>
        <strain evidence="2">1-1 BBBD Race 1</strain>
    </source>
</reference>
<sequence>MYYLNPIIIEDSTLEEDLFCPPTPNSEEDATGIPVDNSDYSNDNANDQAEYSDNKIDYNGVHTPQIFPARPAQASFPAKNIPLRGAQNFHHAMELEFVEFATATHRDKDAV</sequence>
<evidence type="ECO:0000313" key="2">
    <source>
        <dbReference type="EMBL" id="OAV85751.1"/>
    </source>
</evidence>
<dbReference type="EMBL" id="ADAS02002782">
    <property type="protein sequence ID" value="OAV85751.1"/>
    <property type="molecule type" value="Genomic_DNA"/>
</dbReference>
<evidence type="ECO:0000256" key="1">
    <source>
        <dbReference type="SAM" id="MobiDB-lite"/>
    </source>
</evidence>
<reference evidence="2" key="1">
    <citation type="submission" date="2009-11" db="EMBL/GenBank/DDBJ databases">
        <authorList>
            <consortium name="The Broad Institute Genome Sequencing Platform"/>
            <person name="Ward D."/>
            <person name="Feldgarden M."/>
            <person name="Earl A."/>
            <person name="Young S.K."/>
            <person name="Zeng Q."/>
            <person name="Koehrsen M."/>
            <person name="Alvarado L."/>
            <person name="Berlin A."/>
            <person name="Bochicchio J."/>
            <person name="Borenstein D."/>
            <person name="Chapman S.B."/>
            <person name="Chen Z."/>
            <person name="Engels R."/>
            <person name="Freedman E."/>
            <person name="Gellesch M."/>
            <person name="Goldberg J."/>
            <person name="Griggs A."/>
            <person name="Gujja S."/>
            <person name="Heilman E."/>
            <person name="Heiman D."/>
            <person name="Hepburn T."/>
            <person name="Howarth C."/>
            <person name="Jen D."/>
            <person name="Larson L."/>
            <person name="Lewis B."/>
            <person name="Mehta T."/>
            <person name="Park D."/>
            <person name="Pearson M."/>
            <person name="Roberts A."/>
            <person name="Saif S."/>
            <person name="Shea T."/>
            <person name="Shenoy N."/>
            <person name="Sisk P."/>
            <person name="Stolte C."/>
            <person name="Sykes S."/>
            <person name="Thomson T."/>
            <person name="Walk T."/>
            <person name="White J."/>
            <person name="Yandava C."/>
            <person name="Izard J."/>
            <person name="Baranova O.V."/>
            <person name="Blanton J.M."/>
            <person name="Tanner A.C."/>
            <person name="Dewhirst F.E."/>
            <person name="Haas B."/>
            <person name="Nusbaum C."/>
            <person name="Birren B."/>
        </authorList>
    </citation>
    <scope>NUCLEOTIDE SEQUENCE [LARGE SCALE GENOMIC DNA]</scope>
    <source>
        <strain evidence="2">1-1 BBBD Race 1</strain>
    </source>
</reference>
<reference evidence="3 4" key="3">
    <citation type="journal article" date="2017" name="G3 (Bethesda)">
        <title>Comparative analysis highlights variable genome content of wheat rusts and divergence of the mating loci.</title>
        <authorList>
            <person name="Cuomo C.A."/>
            <person name="Bakkeren G."/>
            <person name="Khalil H.B."/>
            <person name="Panwar V."/>
            <person name="Joly D."/>
            <person name="Linning R."/>
            <person name="Sakthikumar S."/>
            <person name="Song X."/>
            <person name="Adiconis X."/>
            <person name="Fan L."/>
            <person name="Goldberg J.M."/>
            <person name="Levin J.Z."/>
            <person name="Young S."/>
            <person name="Zeng Q."/>
            <person name="Anikster Y."/>
            <person name="Bruce M."/>
            <person name="Wang M."/>
            <person name="Yin C."/>
            <person name="McCallum B."/>
            <person name="Szabo L.J."/>
            <person name="Hulbert S."/>
            <person name="Chen X."/>
            <person name="Fellers J.P."/>
        </authorList>
    </citation>
    <scope>NUCLEOTIDE SEQUENCE</scope>
    <source>
        <strain evidence="3">isolate 1-1 / race 1 (BBBD)</strain>
        <strain evidence="4">Isolate 1-1 / race 1 (BBBD)</strain>
    </source>
</reference>
<dbReference type="AlphaFoldDB" id="A0A180FZB6"/>
<organism evidence="2">
    <name type="scientific">Puccinia triticina (isolate 1-1 / race 1 (BBBD))</name>
    <name type="common">Brown leaf rust fungus</name>
    <dbReference type="NCBI Taxonomy" id="630390"/>
    <lineage>
        <taxon>Eukaryota</taxon>
        <taxon>Fungi</taxon>
        <taxon>Dikarya</taxon>
        <taxon>Basidiomycota</taxon>
        <taxon>Pucciniomycotina</taxon>
        <taxon>Pucciniomycetes</taxon>
        <taxon>Pucciniales</taxon>
        <taxon>Pucciniaceae</taxon>
        <taxon>Puccinia</taxon>
    </lineage>
</organism>
<protein>
    <submittedName>
        <fullName evidence="2 3">Uncharacterized protein</fullName>
    </submittedName>
</protein>
<evidence type="ECO:0000313" key="4">
    <source>
        <dbReference type="Proteomes" id="UP000005240"/>
    </source>
</evidence>
<evidence type="ECO:0000313" key="3">
    <source>
        <dbReference type="EnsemblFungi" id="PTTG_30295-t43_1-p1"/>
    </source>
</evidence>
<dbReference type="EnsemblFungi" id="PTTG_30295-t43_1">
    <property type="protein sequence ID" value="PTTG_30295-t43_1-p1"/>
    <property type="gene ID" value="PTTG_30295"/>
</dbReference>
<proteinExistence type="predicted"/>
<gene>
    <name evidence="2" type="ORF">PTTG_30295</name>
</gene>
<dbReference type="Proteomes" id="UP000005240">
    <property type="component" value="Unassembled WGS sequence"/>
</dbReference>
<keyword evidence="4" id="KW-1185">Reference proteome</keyword>
<feature type="region of interest" description="Disordered" evidence="1">
    <location>
        <begin position="21"/>
        <end position="47"/>
    </location>
</feature>
<feature type="compositionally biased region" description="Low complexity" evidence="1">
    <location>
        <begin position="36"/>
        <end position="47"/>
    </location>
</feature>
<name>A0A180FZB6_PUCT1</name>
<accession>A0A180FZB6</accession>
<reference evidence="3" key="4">
    <citation type="submission" date="2025-05" db="UniProtKB">
        <authorList>
            <consortium name="EnsemblFungi"/>
        </authorList>
    </citation>
    <scope>IDENTIFICATION</scope>
    <source>
        <strain evidence="3">isolate 1-1 / race 1 (BBBD)</strain>
    </source>
</reference>